<accession>A0A6S7BJJ5</accession>
<evidence type="ECO:0000256" key="1">
    <source>
        <dbReference type="SAM" id="MobiDB-lite"/>
    </source>
</evidence>
<reference evidence="2 3" key="1">
    <citation type="submission" date="2020-04" db="EMBL/GenBank/DDBJ databases">
        <authorList>
            <person name="De Canck E."/>
        </authorList>
    </citation>
    <scope>NUCLEOTIDE SEQUENCE [LARGE SCALE GENOMIC DNA]</scope>
    <source>
        <strain evidence="2 3">LMG 28138</strain>
    </source>
</reference>
<organism evidence="2 3">
    <name type="scientific">Pararobbsia alpina</name>
    <dbReference type="NCBI Taxonomy" id="621374"/>
    <lineage>
        <taxon>Bacteria</taxon>
        <taxon>Pseudomonadati</taxon>
        <taxon>Pseudomonadota</taxon>
        <taxon>Betaproteobacteria</taxon>
        <taxon>Burkholderiales</taxon>
        <taxon>Burkholderiaceae</taxon>
        <taxon>Pararobbsia</taxon>
    </lineage>
</organism>
<evidence type="ECO:0000313" key="2">
    <source>
        <dbReference type="EMBL" id="CAB3788958.1"/>
    </source>
</evidence>
<protein>
    <submittedName>
        <fullName evidence="2">Uncharacterized protein</fullName>
    </submittedName>
</protein>
<feature type="region of interest" description="Disordered" evidence="1">
    <location>
        <begin position="49"/>
        <end position="108"/>
    </location>
</feature>
<name>A0A6S7BJJ5_9BURK</name>
<dbReference type="AlphaFoldDB" id="A0A6S7BJJ5"/>
<sequence>MSDAVDIMPSWLGFKTGFKALLLIVACLSACLGTNALAGTLRSGVGGFTPVSEDLHGNARAPVENAPRSNSIRTDVNRYNAERSTRAPANQSEPSRQVQDLRNGYRSN</sequence>
<dbReference type="EMBL" id="CADIKM010000010">
    <property type="protein sequence ID" value="CAB3788958.1"/>
    <property type="molecule type" value="Genomic_DNA"/>
</dbReference>
<dbReference type="Proteomes" id="UP000494115">
    <property type="component" value="Unassembled WGS sequence"/>
</dbReference>
<evidence type="ECO:0000313" key="3">
    <source>
        <dbReference type="Proteomes" id="UP000494115"/>
    </source>
</evidence>
<proteinExistence type="predicted"/>
<keyword evidence="3" id="KW-1185">Reference proteome</keyword>
<gene>
    <name evidence="2" type="ORF">LMG28138_02713</name>
</gene>
<feature type="compositionally biased region" description="Polar residues" evidence="1">
    <location>
        <begin position="87"/>
        <end position="108"/>
    </location>
</feature>